<dbReference type="EnsemblMetazoa" id="G11989.1">
    <property type="protein sequence ID" value="G11989.1:cds"/>
    <property type="gene ID" value="G11989"/>
</dbReference>
<evidence type="ECO:0000256" key="2">
    <source>
        <dbReference type="ARBA" id="ARBA00023157"/>
    </source>
</evidence>
<dbReference type="PROSITE" id="PS50835">
    <property type="entry name" value="IG_LIKE"/>
    <property type="match status" value="1"/>
</dbReference>
<dbReference type="InterPro" id="IPR000742">
    <property type="entry name" value="EGF"/>
</dbReference>
<feature type="disulfide bond" evidence="3">
    <location>
        <begin position="851"/>
        <end position="860"/>
    </location>
</feature>
<proteinExistence type="predicted"/>
<dbReference type="GO" id="GO:0009986">
    <property type="term" value="C:cell surface"/>
    <property type="evidence" value="ECO:0007669"/>
    <property type="project" value="TreeGrafter"/>
</dbReference>
<dbReference type="PROSITE" id="PS01186">
    <property type="entry name" value="EGF_2"/>
    <property type="match status" value="1"/>
</dbReference>
<evidence type="ECO:0008006" key="10">
    <source>
        <dbReference type="Google" id="ProtNLM"/>
    </source>
</evidence>
<organism evidence="8 9">
    <name type="scientific">Magallana gigas</name>
    <name type="common">Pacific oyster</name>
    <name type="synonym">Crassostrea gigas</name>
    <dbReference type="NCBI Taxonomy" id="29159"/>
    <lineage>
        <taxon>Eukaryota</taxon>
        <taxon>Metazoa</taxon>
        <taxon>Spiralia</taxon>
        <taxon>Lophotrochozoa</taxon>
        <taxon>Mollusca</taxon>
        <taxon>Bivalvia</taxon>
        <taxon>Autobranchia</taxon>
        <taxon>Pteriomorphia</taxon>
        <taxon>Ostreida</taxon>
        <taxon>Ostreoidea</taxon>
        <taxon>Ostreidae</taxon>
        <taxon>Magallana</taxon>
    </lineage>
</organism>
<accession>A0A8W8I210</accession>
<feature type="domain" description="EGF-like" evidence="5">
    <location>
        <begin position="829"/>
        <end position="861"/>
    </location>
</feature>
<evidence type="ECO:0000313" key="9">
    <source>
        <dbReference type="Proteomes" id="UP000005408"/>
    </source>
</evidence>
<dbReference type="InterPro" id="IPR001846">
    <property type="entry name" value="VWF_type-D"/>
</dbReference>
<dbReference type="InterPro" id="IPR058727">
    <property type="entry name" value="Helical_Vwde"/>
</dbReference>
<dbReference type="InterPro" id="IPR050969">
    <property type="entry name" value="Dev_Signal_Modulators"/>
</dbReference>
<protein>
    <recommendedName>
        <fullName evidence="10">von Willebrand factor D and EGF domain-containing protein</fullName>
    </recommendedName>
</protein>
<keyword evidence="2 3" id="KW-1015">Disulfide bond</keyword>
<evidence type="ECO:0000313" key="8">
    <source>
        <dbReference type="EnsemblMetazoa" id="G11989.1:cds"/>
    </source>
</evidence>
<dbReference type="PROSITE" id="PS00022">
    <property type="entry name" value="EGF_1"/>
    <property type="match status" value="1"/>
</dbReference>
<feature type="chain" id="PRO_5036449813" description="von Willebrand factor D and EGF domain-containing protein" evidence="4">
    <location>
        <begin position="23"/>
        <end position="970"/>
    </location>
</feature>
<comment type="caution">
    <text evidence="3">Lacks conserved residue(s) required for the propagation of feature annotation.</text>
</comment>
<dbReference type="AlphaFoldDB" id="A0A8W8I210"/>
<dbReference type="Proteomes" id="UP000005408">
    <property type="component" value="Unassembled WGS sequence"/>
</dbReference>
<dbReference type="InterPro" id="IPR007110">
    <property type="entry name" value="Ig-like_dom"/>
</dbReference>
<evidence type="ECO:0000256" key="3">
    <source>
        <dbReference type="PROSITE-ProRule" id="PRU00076"/>
    </source>
</evidence>
<dbReference type="Pfam" id="PF26129">
    <property type="entry name" value="Vwde"/>
    <property type="match status" value="1"/>
</dbReference>
<dbReference type="OrthoDB" id="10001041at2759"/>
<dbReference type="SMART" id="SM00216">
    <property type="entry name" value="VWD"/>
    <property type="match status" value="1"/>
</dbReference>
<name>A0A8W8I210_MAGGI</name>
<feature type="signal peptide" evidence="4">
    <location>
        <begin position="1"/>
        <end position="22"/>
    </location>
</feature>
<evidence type="ECO:0000259" key="5">
    <source>
        <dbReference type="PROSITE" id="PS50026"/>
    </source>
</evidence>
<keyword evidence="3" id="KW-0245">EGF-like domain</keyword>
<dbReference type="PANTHER" id="PTHR14949:SF54">
    <property type="entry name" value="VWFD DOMAIN-CONTAINING PROTEIN"/>
    <property type="match status" value="1"/>
</dbReference>
<dbReference type="PROSITE" id="PS50026">
    <property type="entry name" value="EGF_3"/>
    <property type="match status" value="1"/>
</dbReference>
<keyword evidence="9" id="KW-1185">Reference proteome</keyword>
<keyword evidence="1 4" id="KW-0732">Signal</keyword>
<feature type="domain" description="Ig-like" evidence="6">
    <location>
        <begin position="167"/>
        <end position="272"/>
    </location>
</feature>
<dbReference type="Gene3D" id="2.60.120.260">
    <property type="entry name" value="Galactose-binding domain-like"/>
    <property type="match status" value="1"/>
</dbReference>
<reference evidence="8" key="1">
    <citation type="submission" date="2022-08" db="UniProtKB">
        <authorList>
            <consortium name="EnsemblMetazoa"/>
        </authorList>
    </citation>
    <scope>IDENTIFICATION</scope>
    <source>
        <strain evidence="8">05x7-T-G4-1.051#20</strain>
    </source>
</reference>
<dbReference type="PANTHER" id="PTHR14949">
    <property type="entry name" value="EGF-LIKE-DOMAIN, MULTIPLE 7, 8"/>
    <property type="match status" value="1"/>
</dbReference>
<dbReference type="GO" id="GO:0005102">
    <property type="term" value="F:signaling receptor binding"/>
    <property type="evidence" value="ECO:0007669"/>
    <property type="project" value="TreeGrafter"/>
</dbReference>
<dbReference type="Pfam" id="PF00094">
    <property type="entry name" value="VWD"/>
    <property type="match status" value="1"/>
</dbReference>
<feature type="domain" description="VWFD" evidence="7">
    <location>
        <begin position="421"/>
        <end position="613"/>
    </location>
</feature>
<sequence length="970" mass="109086">MWCKLFYSLVVITISLVAFVSGQCTDYKLQTNQYKRSSGYQLGRTDVAISDNFLSEGWYRFQSGAGNDMVTSSPSIAMCGTIYPVWLNGSLPLENEGIVNRTACVVGLTRSCESMISIKIINCGTYNVYYLRKTPILASGYCFGEQVKCPDGQGSETGFTPGCQMLPTITVTPVVNADLEDTPSQIPRLGSSKKSYFECTFDKPSMGPYYFDITWYIHGNEVRRTRNVTYEELSTTRLLPKHWVHQYNLNMVVMCSVRVRETEGGVPTNEMTSSEYQAGIFPESYTYHIDEGQTISIPFSVTYPVECTFSAYEDSYKTFISVLTPYYQPTIDTCRNIQSTEAILFKENLCGIVISSSSWRESKVLNVTGNIDNLINAKDRDIYIRLGIFNTTTDLSGAWNNVTIPDIKIYISDVDNTISDRICKLQTDPRFWTFDGKQHDIYSAGEFVLYRHKKRNVEVHALFTACPGDSGNLGAACTCGVAIRVEDSLYVYRTCREVSYQTVNLLAHHSTIYEVCDDKHMVISTESDGFTKITLPSGTVVKYKLHGNWIRYLHIIPSAFDIDNMEGICGNANDNDADDFVAPDGRTPTSDNREDNDIIINTWKIQLTSPNSLFTANPVLENTSTDVQKYCSCATEASNINNDILKNLEDHHTAVCNITTNLVDCSHQQTTASFLTTCNRVDNNGRKRRALSEVGLNKRSKRVRRSTTDSDDVIDFEPLIYDPSYSFTYIPQIPTWRNGWNESHARQVCEESINNDHVKLECEKYIDIQKMVNHSISSCILDIRDSASTEWVAGTIDAIKSYCLTRISKYEKFYVSNSSEEKSVLEIFNAVTCINNCSKHGHCTDKGKCFCDIGFIGSDCSHPINQPPKNNILPEEGLCRQSIRPCKKTNIVGNFLSGTTIYVKLQQYEISILGKGAVINTEKTTAQYRAPNLISVVLPSSTRRRKRSVSSELGLEFDISCMTTQTLERN</sequence>
<dbReference type="OMA" id="CESMISI"/>
<evidence type="ECO:0000259" key="6">
    <source>
        <dbReference type="PROSITE" id="PS50835"/>
    </source>
</evidence>
<dbReference type="PROSITE" id="PS51233">
    <property type="entry name" value="VWFD"/>
    <property type="match status" value="1"/>
</dbReference>
<feature type="disulfide bond" evidence="3">
    <location>
        <begin position="833"/>
        <end position="843"/>
    </location>
</feature>
<evidence type="ECO:0000259" key="7">
    <source>
        <dbReference type="PROSITE" id="PS51233"/>
    </source>
</evidence>
<dbReference type="GO" id="GO:0005576">
    <property type="term" value="C:extracellular region"/>
    <property type="evidence" value="ECO:0007669"/>
    <property type="project" value="TreeGrafter"/>
</dbReference>
<evidence type="ECO:0000256" key="4">
    <source>
        <dbReference type="SAM" id="SignalP"/>
    </source>
</evidence>
<evidence type="ECO:0000256" key="1">
    <source>
        <dbReference type="ARBA" id="ARBA00022729"/>
    </source>
</evidence>